<evidence type="ECO:0000256" key="3">
    <source>
        <dbReference type="ARBA" id="ARBA00023125"/>
    </source>
</evidence>
<gene>
    <name evidence="5" type="ORF">ACFOM9_05945</name>
</gene>
<comment type="similarity">
    <text evidence="1">Belongs to the BlaI transcriptional regulatory family.</text>
</comment>
<dbReference type="Pfam" id="PF03965">
    <property type="entry name" value="Penicillinase_R"/>
    <property type="match status" value="1"/>
</dbReference>
<reference evidence="6" key="1">
    <citation type="journal article" date="2019" name="Int. J. Syst. Evol. Microbiol.">
        <title>The Global Catalogue of Microorganisms (GCM) 10K type strain sequencing project: providing services to taxonomists for standard genome sequencing and annotation.</title>
        <authorList>
            <consortium name="The Broad Institute Genomics Platform"/>
            <consortium name="The Broad Institute Genome Sequencing Center for Infectious Disease"/>
            <person name="Wu L."/>
            <person name="Ma J."/>
        </authorList>
    </citation>
    <scope>NUCLEOTIDE SEQUENCE [LARGE SCALE GENOMIC DNA]</scope>
    <source>
        <strain evidence="6">KCTC 42211</strain>
    </source>
</reference>
<evidence type="ECO:0000256" key="1">
    <source>
        <dbReference type="ARBA" id="ARBA00011046"/>
    </source>
</evidence>
<dbReference type="InterPro" id="IPR005650">
    <property type="entry name" value="BlaI_family"/>
</dbReference>
<dbReference type="SUPFAM" id="SSF46785">
    <property type="entry name" value="Winged helix' DNA-binding domain"/>
    <property type="match status" value="1"/>
</dbReference>
<dbReference type="PIRSF" id="PIRSF019455">
    <property type="entry name" value="CopR_AtkY"/>
    <property type="match status" value="1"/>
</dbReference>
<accession>A0ABV7US48</accession>
<proteinExistence type="inferred from homology"/>
<name>A0ABV7US48_9GAMM</name>
<protein>
    <submittedName>
        <fullName evidence="5">BlaI/MecI/CopY family transcriptional regulator</fullName>
    </submittedName>
</protein>
<dbReference type="Gene3D" id="1.10.10.10">
    <property type="entry name" value="Winged helix-like DNA-binding domain superfamily/Winged helix DNA-binding domain"/>
    <property type="match status" value="1"/>
</dbReference>
<keyword evidence="2" id="KW-0805">Transcription regulation</keyword>
<organism evidence="5 6">
    <name type="scientific">Luteimonas notoginsengisoli</name>
    <dbReference type="NCBI Taxonomy" id="1578200"/>
    <lineage>
        <taxon>Bacteria</taxon>
        <taxon>Pseudomonadati</taxon>
        <taxon>Pseudomonadota</taxon>
        <taxon>Gammaproteobacteria</taxon>
        <taxon>Lysobacterales</taxon>
        <taxon>Lysobacteraceae</taxon>
        <taxon>Luteimonas</taxon>
    </lineage>
</organism>
<evidence type="ECO:0000313" key="6">
    <source>
        <dbReference type="Proteomes" id="UP001595724"/>
    </source>
</evidence>
<dbReference type="RefSeq" id="WP_386707558.1">
    <property type="nucleotide sequence ID" value="NZ_JBHRYF010000002.1"/>
</dbReference>
<comment type="caution">
    <text evidence="5">The sequence shown here is derived from an EMBL/GenBank/DDBJ whole genome shotgun (WGS) entry which is preliminary data.</text>
</comment>
<evidence type="ECO:0000256" key="4">
    <source>
        <dbReference type="ARBA" id="ARBA00023163"/>
    </source>
</evidence>
<keyword evidence="3" id="KW-0238">DNA-binding</keyword>
<evidence type="ECO:0000256" key="2">
    <source>
        <dbReference type="ARBA" id="ARBA00023015"/>
    </source>
</evidence>
<dbReference type="InterPro" id="IPR036390">
    <property type="entry name" value="WH_DNA-bd_sf"/>
</dbReference>
<dbReference type="Proteomes" id="UP001595724">
    <property type="component" value="Unassembled WGS sequence"/>
</dbReference>
<keyword evidence="6" id="KW-1185">Reference proteome</keyword>
<sequence length="123" mass="13785">MSVTDAEAQVMQVLWERHPRSAEEVVAALASSTDWAEPTVKTLLNRLLNKGAIEATREGRRYLYSPVLAREAWVAQQSEGLLQRLFDGRVAPLVAHFSQRGRLSEADIAELRRLLEEIDDDAG</sequence>
<dbReference type="EMBL" id="JBHRYF010000002">
    <property type="protein sequence ID" value="MFC3659621.1"/>
    <property type="molecule type" value="Genomic_DNA"/>
</dbReference>
<keyword evidence="4" id="KW-0804">Transcription</keyword>
<dbReference type="InterPro" id="IPR036388">
    <property type="entry name" value="WH-like_DNA-bd_sf"/>
</dbReference>
<dbReference type="Gene3D" id="1.10.4040.10">
    <property type="entry name" value="Penicillinase repressor domain"/>
    <property type="match status" value="1"/>
</dbReference>
<evidence type="ECO:0000313" key="5">
    <source>
        <dbReference type="EMBL" id="MFC3659621.1"/>
    </source>
</evidence>